<evidence type="ECO:0000259" key="2">
    <source>
        <dbReference type="PROSITE" id="PS50280"/>
    </source>
</evidence>
<dbReference type="Proteomes" id="UP000002640">
    <property type="component" value="Unassembled WGS sequence"/>
</dbReference>
<dbReference type="EMBL" id="JH159151">
    <property type="protein sequence ID" value="EGZ29245.1"/>
    <property type="molecule type" value="Genomic_DNA"/>
</dbReference>
<dbReference type="PROSITE" id="PS50280">
    <property type="entry name" value="SET"/>
    <property type="match status" value="1"/>
</dbReference>
<dbReference type="GO" id="GO:0003690">
    <property type="term" value="F:double-stranded DNA binding"/>
    <property type="evidence" value="ECO:0007669"/>
    <property type="project" value="TreeGrafter"/>
</dbReference>
<proteinExistence type="predicted"/>
<dbReference type="PANTHER" id="PTHR45660:SF13">
    <property type="entry name" value="HISTONE-LYSINE N-METHYLTRANSFERASE SETMAR"/>
    <property type="match status" value="1"/>
</dbReference>
<organism evidence="3 4">
    <name type="scientific">Phytophthora sojae (strain P6497)</name>
    <name type="common">Soybean stem and root rot agent</name>
    <name type="synonym">Phytophthora megasperma f. sp. glycines</name>
    <dbReference type="NCBI Taxonomy" id="1094619"/>
    <lineage>
        <taxon>Eukaryota</taxon>
        <taxon>Sar</taxon>
        <taxon>Stramenopiles</taxon>
        <taxon>Oomycota</taxon>
        <taxon>Peronosporomycetes</taxon>
        <taxon>Peronosporales</taxon>
        <taxon>Peronosporaceae</taxon>
        <taxon>Phytophthora</taxon>
    </lineage>
</organism>
<dbReference type="PANTHER" id="PTHR45660">
    <property type="entry name" value="HISTONE-LYSINE N-METHYLTRANSFERASE SETMAR"/>
    <property type="match status" value="1"/>
</dbReference>
<name>G4YKU1_PHYSP</name>
<evidence type="ECO:0000313" key="3">
    <source>
        <dbReference type="EMBL" id="EGZ29245.1"/>
    </source>
</evidence>
<dbReference type="RefSeq" id="XP_009516520.1">
    <property type="nucleotide sequence ID" value="XM_009518225.1"/>
</dbReference>
<dbReference type="AlphaFoldDB" id="G4YKU1"/>
<dbReference type="STRING" id="1094619.G4YKU1"/>
<evidence type="ECO:0000256" key="1">
    <source>
        <dbReference type="SAM" id="MobiDB-lite"/>
    </source>
</evidence>
<feature type="compositionally biased region" description="Basic residues" evidence="1">
    <location>
        <begin position="93"/>
        <end position="104"/>
    </location>
</feature>
<feature type="domain" description="SET" evidence="2">
    <location>
        <begin position="274"/>
        <end position="389"/>
    </location>
</feature>
<dbReference type="Gene3D" id="2.170.270.10">
    <property type="entry name" value="SET domain"/>
    <property type="match status" value="1"/>
</dbReference>
<reference evidence="3 4" key="1">
    <citation type="journal article" date="2006" name="Science">
        <title>Phytophthora genome sequences uncover evolutionary origins and mechanisms of pathogenesis.</title>
        <authorList>
            <person name="Tyler B.M."/>
            <person name="Tripathy S."/>
            <person name="Zhang X."/>
            <person name="Dehal P."/>
            <person name="Jiang R.H."/>
            <person name="Aerts A."/>
            <person name="Arredondo F.D."/>
            <person name="Baxter L."/>
            <person name="Bensasson D."/>
            <person name="Beynon J.L."/>
            <person name="Chapman J."/>
            <person name="Damasceno C.M."/>
            <person name="Dorrance A.E."/>
            <person name="Dou D."/>
            <person name="Dickerman A.W."/>
            <person name="Dubchak I.L."/>
            <person name="Garbelotto M."/>
            <person name="Gijzen M."/>
            <person name="Gordon S.G."/>
            <person name="Govers F."/>
            <person name="Grunwald N.J."/>
            <person name="Huang W."/>
            <person name="Ivors K.L."/>
            <person name="Jones R.W."/>
            <person name="Kamoun S."/>
            <person name="Krampis K."/>
            <person name="Lamour K.H."/>
            <person name="Lee M.K."/>
            <person name="McDonald W.H."/>
            <person name="Medina M."/>
            <person name="Meijer H.J."/>
            <person name="Nordberg E.K."/>
            <person name="Maclean D.J."/>
            <person name="Ospina-Giraldo M.D."/>
            <person name="Morris P.F."/>
            <person name="Phuntumart V."/>
            <person name="Putnam N.H."/>
            <person name="Rash S."/>
            <person name="Rose J.K."/>
            <person name="Sakihama Y."/>
            <person name="Salamov A.A."/>
            <person name="Savidor A."/>
            <person name="Scheuring C.F."/>
            <person name="Smith B.M."/>
            <person name="Sobral B.W."/>
            <person name="Terry A."/>
            <person name="Torto-Alalibo T.A."/>
            <person name="Win J."/>
            <person name="Xu Z."/>
            <person name="Zhang H."/>
            <person name="Grigoriev I.V."/>
            <person name="Rokhsar D.S."/>
            <person name="Boore J.L."/>
        </authorList>
    </citation>
    <scope>NUCLEOTIDE SEQUENCE [LARGE SCALE GENOMIC DNA]</scope>
    <source>
        <strain evidence="3 4">P6497</strain>
    </source>
</reference>
<dbReference type="OMA" id="QAKCAIT"/>
<evidence type="ECO:0000313" key="4">
    <source>
        <dbReference type="Proteomes" id="UP000002640"/>
    </source>
</evidence>
<keyword evidence="4" id="KW-1185">Reference proteome</keyword>
<dbReference type="SUPFAM" id="SSF82199">
    <property type="entry name" value="SET domain"/>
    <property type="match status" value="1"/>
</dbReference>
<gene>
    <name evidence="3" type="ORF">PHYSODRAFT_294481</name>
</gene>
<sequence>MVAVRMSVGPSAEMVVHVAHSTKVLHNTNISTTALTATATNCASVIDLTDEVGGVPLLTNTNAEPDVGIPTSQQHEAQQRRTKPKNNPWPTGKSRRKSDRKKRKTVIDAGRIYYPRTMKTQYLREYLRLPSVQQNIRARHMQKALSLSTGKRIYDDSAETVEELEQTPAGTLNVEVNTAESAVQGHTIEPHFSTRSAPSEVAWPEGVQKLRRCIYAKDLKNVTLLFPDIGKMDACRCSHDCFRDTCKNATTDIFCSKSIGALIGRCSNTAYEYGGVELMQCEYGIGVRATEFIPVDAVIGEFVGELTLHDFEADMEIAEYALELQTTASTTKIRKKRTVYIDAAKAGSITRFINHSCEAKCKFVEVRNGRRVKVLVIVENPFTLEKNLQ</sequence>
<dbReference type="InterPro" id="IPR046341">
    <property type="entry name" value="SET_dom_sf"/>
</dbReference>
<feature type="region of interest" description="Disordered" evidence="1">
    <location>
        <begin position="57"/>
        <end position="104"/>
    </location>
</feature>
<protein>
    <recommendedName>
        <fullName evidence="2">SET domain-containing protein</fullName>
    </recommendedName>
</protein>
<dbReference type="Pfam" id="PF00856">
    <property type="entry name" value="SET"/>
    <property type="match status" value="1"/>
</dbReference>
<dbReference type="CDD" id="cd08161">
    <property type="entry name" value="SET"/>
    <property type="match status" value="1"/>
</dbReference>
<dbReference type="InterPro" id="IPR051357">
    <property type="entry name" value="H3K9_HMTase_SUVAR3-9"/>
</dbReference>
<dbReference type="InterPro" id="IPR001214">
    <property type="entry name" value="SET_dom"/>
</dbReference>
<dbReference type="KEGG" id="psoj:PHYSODRAFT_294481"/>
<accession>G4YKU1</accession>
<dbReference type="GO" id="GO:0042054">
    <property type="term" value="F:histone methyltransferase activity"/>
    <property type="evidence" value="ECO:0007669"/>
    <property type="project" value="TreeGrafter"/>
</dbReference>
<dbReference type="GeneID" id="20641111"/>
<dbReference type="InParanoid" id="G4YKU1"/>